<gene>
    <name evidence="16" type="ORF">HOO65_070464</name>
</gene>
<dbReference type="Gene3D" id="2.130.10.10">
    <property type="entry name" value="YVTN repeat-like/Quinoprotein amine dehydrogenase"/>
    <property type="match status" value="1"/>
</dbReference>
<dbReference type="InterPro" id="IPR011678">
    <property type="entry name" value="EMC1_C"/>
</dbReference>
<dbReference type="Pfam" id="PF10373">
    <property type="entry name" value="EST1_DNA_bind"/>
    <property type="match status" value="1"/>
</dbReference>
<organism evidence="16 17">
    <name type="scientific">Ceratocystis lukuohia</name>
    <dbReference type="NCBI Taxonomy" id="2019550"/>
    <lineage>
        <taxon>Eukaryota</taxon>
        <taxon>Fungi</taxon>
        <taxon>Dikarya</taxon>
        <taxon>Ascomycota</taxon>
        <taxon>Pezizomycotina</taxon>
        <taxon>Sordariomycetes</taxon>
        <taxon>Hypocreomycetidae</taxon>
        <taxon>Microascales</taxon>
        <taxon>Ceratocystidaceae</taxon>
        <taxon>Ceratocystis</taxon>
    </lineage>
</organism>
<dbReference type="InterPro" id="IPR011990">
    <property type="entry name" value="TPR-like_helical_dom_sf"/>
</dbReference>
<evidence type="ECO:0000256" key="6">
    <source>
        <dbReference type="ARBA" id="ARBA00022729"/>
    </source>
</evidence>
<dbReference type="InterPro" id="IPR026895">
    <property type="entry name" value="EMC1"/>
</dbReference>
<dbReference type="RefSeq" id="XP_070857182.1">
    <property type="nucleotide sequence ID" value="XM_071004776.1"/>
</dbReference>
<feature type="compositionally biased region" description="Gly residues" evidence="11">
    <location>
        <begin position="1533"/>
        <end position="1543"/>
    </location>
</feature>
<dbReference type="Gene3D" id="1.25.40.10">
    <property type="entry name" value="Tetratricopeptide repeat domain"/>
    <property type="match status" value="1"/>
</dbReference>
<evidence type="ECO:0000256" key="9">
    <source>
        <dbReference type="ARBA" id="ARBA00023136"/>
    </source>
</evidence>
<dbReference type="SUPFAM" id="SSF50998">
    <property type="entry name" value="Quinoprotein alcohol dehydrogenase-like"/>
    <property type="match status" value="1"/>
</dbReference>
<comment type="caution">
    <text evidence="16">The sequence shown here is derived from an EMBL/GenBank/DDBJ whole genome shotgun (WGS) entry which is preliminary data.</text>
</comment>
<feature type="domain" description="EMC1 first beta-propeller" evidence="15">
    <location>
        <begin position="23"/>
        <end position="407"/>
    </location>
</feature>
<proteinExistence type="inferred from homology"/>
<dbReference type="Proteomes" id="UP001610728">
    <property type="component" value="Unassembled WGS sequence"/>
</dbReference>
<comment type="subunit">
    <text evidence="3">Component of the ER membrane protein complex (EMC).</text>
</comment>
<evidence type="ECO:0000256" key="8">
    <source>
        <dbReference type="ARBA" id="ARBA00022989"/>
    </source>
</evidence>
<feature type="domain" description="ER membrane protein complex subunit 1 C-terminal" evidence="13">
    <location>
        <begin position="719"/>
        <end position="942"/>
    </location>
</feature>
<comment type="subcellular location">
    <subcellularLocation>
        <location evidence="1">Endoplasmic reticulum membrane</location>
        <topology evidence="1">Single-pass type I membrane protein</topology>
    </subcellularLocation>
</comment>
<evidence type="ECO:0000256" key="7">
    <source>
        <dbReference type="ARBA" id="ARBA00022824"/>
    </source>
</evidence>
<keyword evidence="7" id="KW-0256">Endoplasmic reticulum</keyword>
<evidence type="ECO:0000259" key="14">
    <source>
        <dbReference type="Pfam" id="PF10373"/>
    </source>
</evidence>
<evidence type="ECO:0000256" key="5">
    <source>
        <dbReference type="ARBA" id="ARBA00022692"/>
    </source>
</evidence>
<keyword evidence="10" id="KW-0325">Glycoprotein</keyword>
<dbReference type="EMBL" id="JABSNW010000007">
    <property type="protein sequence ID" value="KAL2886002.1"/>
    <property type="molecule type" value="Genomic_DNA"/>
</dbReference>
<protein>
    <recommendedName>
        <fullName evidence="4">ER membrane protein complex subunit 1</fullName>
    </recommendedName>
</protein>
<dbReference type="SUPFAM" id="SSF48452">
    <property type="entry name" value="TPR-like"/>
    <property type="match status" value="1"/>
</dbReference>
<name>A0ABR4MCJ6_9PEZI</name>
<feature type="chain" id="PRO_5045086343" description="ER membrane protein complex subunit 1" evidence="12">
    <location>
        <begin position="23"/>
        <end position="1543"/>
    </location>
</feature>
<dbReference type="InterPro" id="IPR018834">
    <property type="entry name" value="DNA/RNA-bd_Est1-type"/>
</dbReference>
<evidence type="ECO:0000256" key="3">
    <source>
        <dbReference type="ARBA" id="ARBA00011276"/>
    </source>
</evidence>
<keyword evidence="8" id="KW-1133">Transmembrane helix</keyword>
<feature type="domain" description="DNA/RNA-binding" evidence="14">
    <location>
        <begin position="1184"/>
        <end position="1365"/>
    </location>
</feature>
<evidence type="ECO:0000259" key="13">
    <source>
        <dbReference type="Pfam" id="PF07774"/>
    </source>
</evidence>
<evidence type="ECO:0000256" key="12">
    <source>
        <dbReference type="SAM" id="SignalP"/>
    </source>
</evidence>
<dbReference type="Pfam" id="PF25293">
    <property type="entry name" value="Beta-prop_EMC1_N"/>
    <property type="match status" value="1"/>
</dbReference>
<evidence type="ECO:0000259" key="15">
    <source>
        <dbReference type="Pfam" id="PF25293"/>
    </source>
</evidence>
<evidence type="ECO:0000256" key="1">
    <source>
        <dbReference type="ARBA" id="ARBA00004115"/>
    </source>
</evidence>
<sequence length="1543" mass="168637">MRISFLSVPIWALATLPQLASSIFVDEVGNIDFHYNLIGLPKPESTFFHKPTVEANRTLLYTVSDVGVLGALMPSDGSVLWRQYLAQDGIESNGLLKPSPGEASVVSAYGSKVQTWSAFHGRNIWTREADGNVVDIAIASVAIDGRKDVFALSKSPKSFAVSRLNSLDGSLVWSTQLDEGLNAQKLVISADKLFVIGFSKSGVSVIPVDVSSNSISPEIALSKSNQVPQILFVGGSLTQPIMVWSHDMEGVIYVNTLGSSSKAEIALSGSASEVNIRGSVSTGSKTHILVDSKTEQDAQVYEIESSSVTKAYTLPSTSGMSIFSAAAVGDETYFVRATTDKVALFSWENPSAVFEWPLVVKDNKVIVDSISEVIKSSSGFNLNVAGVSSNHEWILLNDGQEAWSRVEGLSSTVAAAFANIPEDENIAKALDQEAHTNPIAAYIHRATRHLEDLQHLPAYLQSLPDKLISAVYGKPSVAPGTRDSFGFHKILIVATSRGRVYALDTGSRGRVMWTRQVIPYTSGQAWDVIGLYADETRHTITVMDTTGVSFTLSTVDGSVADSGAVGQPGRVQGSVLVHGNEESWILPVLEGGILPDLVPSKVLNETIVVRGLENDVKGVKYADGGSSHVIWSFLPPSGFTIAKVSHRDAHDPVASIGRVLGDRSVLYKYLNQNTVLITLTNNEESILMNSLIDTTSGQVIFSSTHKGVDVDKEFDCVLSENWVACTFFAKYVVQDGTGRVLNGVHLVMTDLYESNKTNDRGPLGMSEEASMLSPYEVPNTVGLPHAVSQAYIISTPITALAVSQTRQGITRRQILAYAPDLHSVFGLPREIFDPRRPVGRDPSKDEFEAESLPRYTANVELDPKTTLSHVRDVIGITGILSIPTNMESTSLLVSYGVDLFSTRLSPSMQFDVLGRGFDRVSLVGTCLALFGGVIALKPLVVNTPLFRDPAILSVANSQTLRGSREERRRPENAQVPTFMLNAEAPGQGIRCGDGLNSVAPSADANMLSASIDERQMAILHSRLTNLIEESYATISIIEARCASTSAPQPESSASFANGRWRTLHKLHSNLISAYHTFFAITQDRYATTAMRRLPLAYEMPRRLWEIGMYSLLEPMRLGLPDSREHMHHFWAKSYGMMCLMLETMGAFRLQWTEVLGALSRYRVFIEEGNGRDAQESRMSWVAVARSWYCLALDLAPGMGRLYASMGLLSLTSGLERLFYYLKALCVQEPHADTQGRLLGLFDAVAATTVEVQGTDLPPVETAFVCMHGILYRLSLGECQPADVELWKIRVEEKQREFLAELKQDVVRNPIRWARTGAFVALINIFALYEYRPQQGPHSSGQSTHSLVFSIAVRIFILTLQTILDSTVEPCCFSFLHSTFAYLAYSVDIVKCSFALYCLPWPLVISYANALQATINSACANEMAQLGHLRSWGTLAEDYNIRGFEFAECYFQTPDWVAGSPDESERLLEHPQAPLLRMVRIVSLLRVMADRTQGQFMTMNATNLRWEMSGPLAVAVAVAAQTSRGSDGRDPRAGGTGAQANSGG</sequence>
<dbReference type="Pfam" id="PF07774">
    <property type="entry name" value="EMC1_C"/>
    <property type="match status" value="1"/>
</dbReference>
<evidence type="ECO:0000256" key="4">
    <source>
        <dbReference type="ARBA" id="ARBA00020824"/>
    </source>
</evidence>
<evidence type="ECO:0000256" key="2">
    <source>
        <dbReference type="ARBA" id="ARBA00007904"/>
    </source>
</evidence>
<dbReference type="PANTHER" id="PTHR21573:SF0">
    <property type="entry name" value="ER MEMBRANE PROTEIN COMPLEX SUBUNIT 1"/>
    <property type="match status" value="1"/>
</dbReference>
<evidence type="ECO:0000256" key="11">
    <source>
        <dbReference type="SAM" id="MobiDB-lite"/>
    </source>
</evidence>
<comment type="similarity">
    <text evidence="2">Belongs to the EMC1 family.</text>
</comment>
<evidence type="ECO:0000313" key="17">
    <source>
        <dbReference type="Proteomes" id="UP001610728"/>
    </source>
</evidence>
<dbReference type="PANTHER" id="PTHR21573">
    <property type="entry name" value="ER MEMBRANE PROTEIN COMPLEX SUBUNIT 1"/>
    <property type="match status" value="1"/>
</dbReference>
<feature type="region of interest" description="Disordered" evidence="11">
    <location>
        <begin position="1522"/>
        <end position="1543"/>
    </location>
</feature>
<accession>A0ABR4MCJ6</accession>
<dbReference type="InterPro" id="IPR058545">
    <property type="entry name" value="Beta-prop_EMC1_1st"/>
</dbReference>
<dbReference type="InterPro" id="IPR015943">
    <property type="entry name" value="WD40/YVTN_repeat-like_dom_sf"/>
</dbReference>
<dbReference type="GeneID" id="98120569"/>
<reference evidence="16 17" key="1">
    <citation type="submission" date="2020-05" db="EMBL/GenBank/DDBJ databases">
        <title>Ceratocystis lukuohia genome.</title>
        <authorList>
            <person name="Harrington T.C."/>
            <person name="Kim K."/>
            <person name="Mayers C.G."/>
        </authorList>
    </citation>
    <scope>NUCLEOTIDE SEQUENCE [LARGE SCALE GENOMIC DNA]</scope>
    <source>
        <strain evidence="16 17">C4212</strain>
    </source>
</reference>
<keyword evidence="5" id="KW-0812">Transmembrane</keyword>
<keyword evidence="17" id="KW-1185">Reference proteome</keyword>
<keyword evidence="6 12" id="KW-0732">Signal</keyword>
<evidence type="ECO:0000256" key="10">
    <source>
        <dbReference type="ARBA" id="ARBA00023180"/>
    </source>
</evidence>
<keyword evidence="9" id="KW-0472">Membrane</keyword>
<feature type="signal peptide" evidence="12">
    <location>
        <begin position="1"/>
        <end position="22"/>
    </location>
</feature>
<dbReference type="InterPro" id="IPR011047">
    <property type="entry name" value="Quinoprotein_ADH-like_sf"/>
</dbReference>
<evidence type="ECO:0000313" key="16">
    <source>
        <dbReference type="EMBL" id="KAL2886002.1"/>
    </source>
</evidence>